<feature type="modified residue" description="4-aspartylphosphate" evidence="3">
    <location>
        <position position="321"/>
    </location>
</feature>
<dbReference type="CDD" id="cd17546">
    <property type="entry name" value="REC_hyHK_CKI1_RcsC-like"/>
    <property type="match status" value="1"/>
</dbReference>
<accession>A0ABR9F401</accession>
<keyword evidence="2" id="KW-0902">Two-component regulatory system</keyword>
<dbReference type="Gene3D" id="3.40.50.2300">
    <property type="match status" value="1"/>
</dbReference>
<dbReference type="PROSITE" id="PS50110">
    <property type="entry name" value="RESPONSE_REGULATORY"/>
    <property type="match status" value="1"/>
</dbReference>
<dbReference type="Proteomes" id="UP001645039">
    <property type="component" value="Unassembled WGS sequence"/>
</dbReference>
<dbReference type="Pfam" id="PF00072">
    <property type="entry name" value="Response_reg"/>
    <property type="match status" value="1"/>
</dbReference>
<sequence>MTQRYQREHFWEAIIWPFLWPLLFLQAALIFLCLAVASMVWWMSPSYVSWSTMLWLALAMLIGSSLNVGAFLMLIKTRARRKDSRFMQELAELERHSQALLATASRSLPEHRRAPLKAADESQLPLQRLASVNVVLAEIEPCIVCSQTASAAAQQTQQEHEQSLLDDIQHQQRQLKHLMTGRERAREESRLKSGYLALLQNETDKLFEYLNTTAEQDLTNGCRQWVFDVGERLSDIRSLLASLALQNADNDKSGQQGSQPMLDTDAPQRHLRVLVVDDGPVNLMLASQMLEAQGLQVEGVSSGEEALERQQSTMFDLVFMDIFMPTLDGLETSQLWRDYERTHEYGRSVLVALTANADNAGREACLAAGMDDLLAKPYQPETLLNMIVHWFPGTIKVDAST</sequence>
<dbReference type="InterPro" id="IPR011006">
    <property type="entry name" value="CheY-like_superfamily"/>
</dbReference>
<protein>
    <submittedName>
        <fullName evidence="6">Response regulator</fullName>
    </submittedName>
</protein>
<evidence type="ECO:0000259" key="5">
    <source>
        <dbReference type="PROSITE" id="PS50110"/>
    </source>
</evidence>
<feature type="transmembrane region" description="Helical" evidence="4">
    <location>
        <begin position="20"/>
        <end position="42"/>
    </location>
</feature>
<evidence type="ECO:0000256" key="1">
    <source>
        <dbReference type="ARBA" id="ARBA00022553"/>
    </source>
</evidence>
<evidence type="ECO:0000256" key="2">
    <source>
        <dbReference type="ARBA" id="ARBA00023012"/>
    </source>
</evidence>
<evidence type="ECO:0000256" key="3">
    <source>
        <dbReference type="PROSITE-ProRule" id="PRU00169"/>
    </source>
</evidence>
<organism evidence="6 7">
    <name type="scientific">Halomonas casei</name>
    <dbReference type="NCBI Taxonomy" id="2742613"/>
    <lineage>
        <taxon>Bacteria</taxon>
        <taxon>Pseudomonadati</taxon>
        <taxon>Pseudomonadota</taxon>
        <taxon>Gammaproteobacteria</taxon>
        <taxon>Oceanospirillales</taxon>
        <taxon>Halomonadaceae</taxon>
        <taxon>Halomonas</taxon>
    </lineage>
</organism>
<keyword evidence="4" id="KW-1133">Transmembrane helix</keyword>
<comment type="caution">
    <text evidence="6">The sequence shown here is derived from an EMBL/GenBank/DDBJ whole genome shotgun (WGS) entry which is preliminary data.</text>
</comment>
<name>A0ABR9F401_9GAMM</name>
<reference evidence="6 7" key="1">
    <citation type="submission" date="2020-07" db="EMBL/GenBank/DDBJ databases">
        <title>Halophilic bacteria isolated from french cheeses.</title>
        <authorList>
            <person name="Kothe C.I."/>
            <person name="Farah-Kraiem B."/>
            <person name="Renault P."/>
            <person name="Dridi B."/>
        </authorList>
    </citation>
    <scope>NUCLEOTIDE SEQUENCE [LARGE SCALE GENOMIC DNA]</scope>
    <source>
        <strain evidence="6 7">FME1</strain>
    </source>
</reference>
<dbReference type="PANTHER" id="PTHR45339:SF1">
    <property type="entry name" value="HYBRID SIGNAL TRANSDUCTION HISTIDINE KINASE J"/>
    <property type="match status" value="1"/>
</dbReference>
<proteinExistence type="predicted"/>
<dbReference type="EMBL" id="RRZD01000014">
    <property type="protein sequence ID" value="MBE0401208.1"/>
    <property type="molecule type" value="Genomic_DNA"/>
</dbReference>
<keyword evidence="4" id="KW-0812">Transmembrane</keyword>
<evidence type="ECO:0000313" key="6">
    <source>
        <dbReference type="EMBL" id="MBE0401208.1"/>
    </source>
</evidence>
<dbReference type="PANTHER" id="PTHR45339">
    <property type="entry name" value="HYBRID SIGNAL TRANSDUCTION HISTIDINE KINASE J"/>
    <property type="match status" value="1"/>
</dbReference>
<dbReference type="SUPFAM" id="SSF52172">
    <property type="entry name" value="CheY-like"/>
    <property type="match status" value="1"/>
</dbReference>
<feature type="domain" description="Response regulatory" evidence="5">
    <location>
        <begin position="272"/>
        <end position="391"/>
    </location>
</feature>
<dbReference type="RefSeq" id="WP_192536132.1">
    <property type="nucleotide sequence ID" value="NZ_RRZD01000014.1"/>
</dbReference>
<keyword evidence="7" id="KW-1185">Reference proteome</keyword>
<evidence type="ECO:0000313" key="7">
    <source>
        <dbReference type="Proteomes" id="UP001645039"/>
    </source>
</evidence>
<dbReference type="InterPro" id="IPR001789">
    <property type="entry name" value="Sig_transdc_resp-reg_receiver"/>
</dbReference>
<keyword evidence="4" id="KW-0472">Membrane</keyword>
<feature type="transmembrane region" description="Helical" evidence="4">
    <location>
        <begin position="54"/>
        <end position="75"/>
    </location>
</feature>
<evidence type="ECO:0000256" key="4">
    <source>
        <dbReference type="SAM" id="Phobius"/>
    </source>
</evidence>
<keyword evidence="1 3" id="KW-0597">Phosphoprotein</keyword>
<gene>
    <name evidence="6" type="ORF">EI168_14010</name>
</gene>
<dbReference type="SMART" id="SM00448">
    <property type="entry name" value="REC"/>
    <property type="match status" value="1"/>
</dbReference>